<reference evidence="2" key="1">
    <citation type="submission" date="2013-09" db="EMBL/GenBank/DDBJ databases">
        <title>Corchorus olitorius genome sequencing.</title>
        <authorList>
            <person name="Alam M."/>
            <person name="Haque M.S."/>
            <person name="Islam M.S."/>
            <person name="Emdad E.M."/>
            <person name="Islam M.M."/>
            <person name="Ahmed B."/>
            <person name="Halim A."/>
            <person name="Hossen Q.M.M."/>
            <person name="Hossain M.Z."/>
            <person name="Ahmed R."/>
            <person name="Khan M.M."/>
            <person name="Islam R."/>
            <person name="Rashid M.M."/>
            <person name="Khan S.A."/>
            <person name="Rahman M.S."/>
            <person name="Alam M."/>
            <person name="Yahiya A.S."/>
            <person name="Khan M.S."/>
            <person name="Azam M.S."/>
            <person name="Haque T."/>
            <person name="Lashkar M.Z.H."/>
            <person name="Akhand A.I."/>
            <person name="Morshed G."/>
            <person name="Roy S."/>
            <person name="Uddin K.S."/>
            <person name="Rabeya T."/>
            <person name="Hossain A.S."/>
            <person name="Chowdhury A."/>
            <person name="Snigdha A.R."/>
            <person name="Mortoza M.S."/>
            <person name="Matin S.A."/>
            <person name="Hoque S.M.E."/>
            <person name="Islam M.K."/>
            <person name="Roy D.K."/>
            <person name="Haider R."/>
            <person name="Moosa M.M."/>
            <person name="Elias S.M."/>
            <person name="Hasan A.M."/>
            <person name="Jahan S."/>
            <person name="Shafiuddin M."/>
            <person name="Mahmood N."/>
            <person name="Shommy N.S."/>
        </authorList>
    </citation>
    <scope>NUCLEOTIDE SEQUENCE [LARGE SCALE GENOMIC DNA]</scope>
    <source>
        <strain evidence="2">cv. O-4</strain>
    </source>
</reference>
<sequence>MDHVGVDINYGEFSLPQRLSTVGSFDNIVDQNHESACVAMDECGAGHHSCVDSQTSNEGIVHLNELNHRLGVFGDGEIGSNIVLEIFQGLTAMSDMYNEASCLFFPAHERKVIARAWERV</sequence>
<dbReference type="GO" id="GO:0004386">
    <property type="term" value="F:helicase activity"/>
    <property type="evidence" value="ECO:0007669"/>
    <property type="project" value="UniProtKB-KW"/>
</dbReference>
<proteinExistence type="predicted"/>
<evidence type="ECO:0000313" key="1">
    <source>
        <dbReference type="EMBL" id="OMO96482.1"/>
    </source>
</evidence>
<dbReference type="AlphaFoldDB" id="A0A1R3JNM4"/>
<name>A0A1R3JNM4_9ROSI</name>
<keyword evidence="1" id="KW-0547">Nucleotide-binding</keyword>
<keyword evidence="1" id="KW-0378">Hydrolase</keyword>
<gene>
    <name evidence="1" type="ORF">COLO4_15245</name>
</gene>
<keyword evidence="2" id="KW-1185">Reference proteome</keyword>
<organism evidence="1 2">
    <name type="scientific">Corchorus olitorius</name>
    <dbReference type="NCBI Taxonomy" id="93759"/>
    <lineage>
        <taxon>Eukaryota</taxon>
        <taxon>Viridiplantae</taxon>
        <taxon>Streptophyta</taxon>
        <taxon>Embryophyta</taxon>
        <taxon>Tracheophyta</taxon>
        <taxon>Spermatophyta</taxon>
        <taxon>Magnoliopsida</taxon>
        <taxon>eudicotyledons</taxon>
        <taxon>Gunneridae</taxon>
        <taxon>Pentapetalae</taxon>
        <taxon>rosids</taxon>
        <taxon>malvids</taxon>
        <taxon>Malvales</taxon>
        <taxon>Malvaceae</taxon>
        <taxon>Grewioideae</taxon>
        <taxon>Apeibeae</taxon>
        <taxon>Corchorus</taxon>
    </lineage>
</organism>
<evidence type="ECO:0000313" key="2">
    <source>
        <dbReference type="Proteomes" id="UP000187203"/>
    </source>
</evidence>
<accession>A0A1R3JNM4</accession>
<dbReference type="EMBL" id="AWUE01015640">
    <property type="protein sequence ID" value="OMO96482.1"/>
    <property type="molecule type" value="Genomic_DNA"/>
</dbReference>
<keyword evidence="1" id="KW-0347">Helicase</keyword>
<comment type="caution">
    <text evidence="1">The sequence shown here is derived from an EMBL/GenBank/DDBJ whole genome shotgun (WGS) entry which is preliminary data.</text>
</comment>
<keyword evidence="1" id="KW-0067">ATP-binding</keyword>
<protein>
    <submittedName>
        <fullName evidence="1">Helicase-like protein</fullName>
    </submittedName>
</protein>
<dbReference type="Proteomes" id="UP000187203">
    <property type="component" value="Unassembled WGS sequence"/>
</dbReference>